<dbReference type="EMBL" id="FSRG01000004">
    <property type="protein sequence ID" value="SIN86668.1"/>
    <property type="molecule type" value="Genomic_DNA"/>
</dbReference>
<dbReference type="RefSeq" id="WP_074215789.1">
    <property type="nucleotide sequence ID" value="NZ_FSRG01000004.1"/>
</dbReference>
<protein>
    <submittedName>
        <fullName evidence="1">Uncharacterized protein</fullName>
    </submittedName>
</protein>
<keyword evidence="2" id="KW-1185">Reference proteome</keyword>
<gene>
    <name evidence="1" type="ORF">SAMN02745161_0920</name>
</gene>
<sequence length="128" mass="14546">MSKLNNYSANELYRGYLAKDEVVLALDGKIVHVEGTITRIDQSKLNDVFIELNSRVIVILQEDEIVKISKIGLKNGDSITIVGNFEGEGVLSKWLTNASNRVLVIENGQIIDKDRWYDLENFENPLFF</sequence>
<evidence type="ECO:0000313" key="1">
    <source>
        <dbReference type="EMBL" id="SIN86668.1"/>
    </source>
</evidence>
<dbReference type="AlphaFoldDB" id="A0A1N6EUI7"/>
<evidence type="ECO:0000313" key="2">
    <source>
        <dbReference type="Proteomes" id="UP000184694"/>
    </source>
</evidence>
<organism evidence="1 2">
    <name type="scientific">Halodesulfovibrio marinisediminis DSM 17456</name>
    <dbReference type="NCBI Taxonomy" id="1121457"/>
    <lineage>
        <taxon>Bacteria</taxon>
        <taxon>Pseudomonadati</taxon>
        <taxon>Thermodesulfobacteriota</taxon>
        <taxon>Desulfovibrionia</taxon>
        <taxon>Desulfovibrionales</taxon>
        <taxon>Desulfovibrionaceae</taxon>
        <taxon>Halodesulfovibrio</taxon>
    </lineage>
</organism>
<name>A0A1N6EUI7_9BACT</name>
<dbReference type="OrthoDB" id="5464978at2"/>
<dbReference type="Proteomes" id="UP000184694">
    <property type="component" value="Unassembled WGS sequence"/>
</dbReference>
<proteinExistence type="predicted"/>
<accession>A0A1N6EUI7</accession>
<reference evidence="2" key="1">
    <citation type="submission" date="2016-11" db="EMBL/GenBank/DDBJ databases">
        <authorList>
            <person name="Varghese N."/>
            <person name="Submissions S."/>
        </authorList>
    </citation>
    <scope>NUCLEOTIDE SEQUENCE [LARGE SCALE GENOMIC DNA]</scope>
    <source>
        <strain evidence="2">DSM 17456</strain>
    </source>
</reference>